<accession>A0A7W4Z0Q3</accession>
<sequence>MQKDCAQCGEVFEAKRSTAKYCGDRCRQQARRKVPAAEAEAIEPRLPSIVTTTQAELTRIGKLDTVLGAQAMTLAQRMTSMKDTGSAIAALSRELDRVMLRVAAGAAKQEDQLASARRRRDEKRRAAAEAREA</sequence>
<keyword evidence="3" id="KW-1185">Reference proteome</keyword>
<evidence type="ECO:0000256" key="1">
    <source>
        <dbReference type="SAM" id="MobiDB-lite"/>
    </source>
</evidence>
<feature type="compositionally biased region" description="Basic and acidic residues" evidence="1">
    <location>
        <begin position="123"/>
        <end position="133"/>
    </location>
</feature>
<gene>
    <name evidence="2" type="ORF">FHU40_000812</name>
</gene>
<reference evidence="2 3" key="1">
    <citation type="submission" date="2020-08" db="EMBL/GenBank/DDBJ databases">
        <title>Sequencing the genomes of 1000 actinobacteria strains.</title>
        <authorList>
            <person name="Klenk H.-P."/>
        </authorList>
    </citation>
    <scope>NUCLEOTIDE SEQUENCE [LARGE SCALE GENOMIC DNA]</scope>
    <source>
        <strain evidence="2 3">DSM 105498</strain>
    </source>
</reference>
<evidence type="ECO:0000313" key="3">
    <source>
        <dbReference type="Proteomes" id="UP000589626"/>
    </source>
</evidence>
<evidence type="ECO:0000313" key="2">
    <source>
        <dbReference type="EMBL" id="MBB3041011.1"/>
    </source>
</evidence>
<feature type="region of interest" description="Disordered" evidence="1">
    <location>
        <begin position="108"/>
        <end position="133"/>
    </location>
</feature>
<protein>
    <submittedName>
        <fullName evidence="2">Uncharacterized protein YoxC</fullName>
    </submittedName>
</protein>
<dbReference type="RefSeq" id="WP_183590966.1">
    <property type="nucleotide sequence ID" value="NZ_JACHWR010000001.1"/>
</dbReference>
<organism evidence="2 3">
    <name type="scientific">Nocardioides soli</name>
    <dbReference type="NCBI Taxonomy" id="1036020"/>
    <lineage>
        <taxon>Bacteria</taxon>
        <taxon>Bacillati</taxon>
        <taxon>Actinomycetota</taxon>
        <taxon>Actinomycetes</taxon>
        <taxon>Propionibacteriales</taxon>
        <taxon>Nocardioidaceae</taxon>
        <taxon>Nocardioides</taxon>
    </lineage>
</organism>
<dbReference type="EMBL" id="JACHWR010000001">
    <property type="protein sequence ID" value="MBB3041011.1"/>
    <property type="molecule type" value="Genomic_DNA"/>
</dbReference>
<proteinExistence type="predicted"/>
<dbReference type="AlphaFoldDB" id="A0A7W4Z0Q3"/>
<comment type="caution">
    <text evidence="2">The sequence shown here is derived from an EMBL/GenBank/DDBJ whole genome shotgun (WGS) entry which is preliminary data.</text>
</comment>
<name>A0A7W4Z0Q3_9ACTN</name>
<dbReference type="Proteomes" id="UP000589626">
    <property type="component" value="Unassembled WGS sequence"/>
</dbReference>